<feature type="domain" description="Anticodon-binding" evidence="1">
    <location>
        <begin position="172"/>
        <end position="267"/>
    </location>
</feature>
<proteinExistence type="predicted"/>
<dbReference type="Gene3D" id="3.30.720.200">
    <property type="match status" value="1"/>
</dbReference>
<dbReference type="EMBL" id="HG672841">
    <property type="protein sequence ID" value="CDI82857.1"/>
    <property type="molecule type" value="Genomic_DNA"/>
</dbReference>
<dbReference type="Proteomes" id="UP000018050">
    <property type="component" value="Unassembled WGS sequence"/>
</dbReference>
<dbReference type="InterPro" id="IPR045864">
    <property type="entry name" value="aa-tRNA-synth_II/BPL/LPL"/>
</dbReference>
<evidence type="ECO:0000313" key="3">
    <source>
        <dbReference type="Proteomes" id="UP000018050"/>
    </source>
</evidence>
<dbReference type="Gene3D" id="3.40.50.800">
    <property type="entry name" value="Anticodon-binding domain"/>
    <property type="match status" value="1"/>
</dbReference>
<dbReference type="OMA" id="NGHITIQ"/>
<name>U6GTF5_EIMAC</name>
<dbReference type="VEuPathDB" id="ToxoDB:EAH_00067760"/>
<accession>U6GTF5</accession>
<dbReference type="AlphaFoldDB" id="U6GTF5"/>
<organism evidence="2 3">
    <name type="scientific">Eimeria acervulina</name>
    <name type="common">Coccidian parasite</name>
    <dbReference type="NCBI Taxonomy" id="5801"/>
    <lineage>
        <taxon>Eukaryota</taxon>
        <taxon>Sar</taxon>
        <taxon>Alveolata</taxon>
        <taxon>Apicomplexa</taxon>
        <taxon>Conoidasida</taxon>
        <taxon>Coccidia</taxon>
        <taxon>Eucoccidiorida</taxon>
        <taxon>Eimeriorina</taxon>
        <taxon>Eimeriidae</taxon>
        <taxon>Eimeria</taxon>
    </lineage>
</organism>
<dbReference type="GO" id="GO:0070150">
    <property type="term" value="P:mitochondrial glycyl-tRNA aminoacylation"/>
    <property type="evidence" value="ECO:0007669"/>
    <property type="project" value="TreeGrafter"/>
</dbReference>
<reference evidence="2" key="2">
    <citation type="submission" date="2013-10" db="EMBL/GenBank/DDBJ databases">
        <authorList>
            <person name="Aslett M."/>
        </authorList>
    </citation>
    <scope>NUCLEOTIDE SEQUENCE</scope>
    <source>
        <strain evidence="2">Houghton</strain>
    </source>
</reference>
<dbReference type="Gene3D" id="3.30.930.10">
    <property type="entry name" value="Bira Bifunctional Protein, Domain 2"/>
    <property type="match status" value="1"/>
</dbReference>
<dbReference type="GeneID" id="25274846"/>
<protein>
    <recommendedName>
        <fullName evidence="1">Anticodon-binding domain-containing protein</fullName>
    </recommendedName>
</protein>
<dbReference type="InterPro" id="IPR036621">
    <property type="entry name" value="Anticodon-bd_dom_sf"/>
</dbReference>
<dbReference type="FunFam" id="3.40.50.800:FF:000004">
    <property type="entry name" value="Glycine--tRNA ligase 2"/>
    <property type="match status" value="1"/>
</dbReference>
<dbReference type="InterPro" id="IPR027031">
    <property type="entry name" value="Gly-tRNA_synthase/POLG2"/>
</dbReference>
<dbReference type="PANTHER" id="PTHR10745">
    <property type="entry name" value="GLYCYL-TRNA SYNTHETASE/DNA POLYMERASE SUBUNIT GAMMA-2"/>
    <property type="match status" value="1"/>
</dbReference>
<dbReference type="PRINTS" id="PR01043">
    <property type="entry name" value="TRNASYNTHGLY"/>
</dbReference>
<dbReference type="Pfam" id="PF03129">
    <property type="entry name" value="HGTP_anticodon"/>
    <property type="match status" value="1"/>
</dbReference>
<dbReference type="SUPFAM" id="SSF55681">
    <property type="entry name" value="Class II aaRS and biotin synthetases"/>
    <property type="match status" value="1"/>
</dbReference>
<dbReference type="PANTHER" id="PTHR10745:SF0">
    <property type="entry name" value="GLYCINE--TRNA LIGASE"/>
    <property type="match status" value="1"/>
</dbReference>
<dbReference type="GO" id="GO:0004820">
    <property type="term" value="F:glycine-tRNA ligase activity"/>
    <property type="evidence" value="ECO:0007669"/>
    <property type="project" value="TreeGrafter"/>
</dbReference>
<dbReference type="SUPFAM" id="SSF52954">
    <property type="entry name" value="Class II aaRS ABD-related"/>
    <property type="match status" value="1"/>
</dbReference>
<gene>
    <name evidence="2" type="ORF">EAH_00067760</name>
</gene>
<evidence type="ECO:0000259" key="1">
    <source>
        <dbReference type="Pfam" id="PF03129"/>
    </source>
</evidence>
<dbReference type="OrthoDB" id="57698at2759"/>
<dbReference type="InterPro" id="IPR004154">
    <property type="entry name" value="Anticodon-bd"/>
</dbReference>
<keyword evidence="3" id="KW-1185">Reference proteome</keyword>
<dbReference type="GO" id="GO:0005739">
    <property type="term" value="C:mitochondrion"/>
    <property type="evidence" value="ECO:0007669"/>
    <property type="project" value="TreeGrafter"/>
</dbReference>
<reference evidence="2" key="1">
    <citation type="submission" date="2013-10" db="EMBL/GenBank/DDBJ databases">
        <title>Genomic analysis of the causative agents of coccidiosis in chickens.</title>
        <authorList>
            <person name="Reid A.J."/>
            <person name="Blake D."/>
            <person name="Billington K."/>
            <person name="Browne H."/>
            <person name="Dunn M."/>
            <person name="Hung S."/>
            <person name="Kawahara F."/>
            <person name="Miranda-Saavedra D."/>
            <person name="Mourier T."/>
            <person name="Nagra H."/>
            <person name="Otto T.D."/>
            <person name="Rawlings N."/>
            <person name="Sanchez A."/>
            <person name="Sanders M."/>
            <person name="Subramaniam C."/>
            <person name="Tay Y."/>
            <person name="Dear P."/>
            <person name="Doerig C."/>
            <person name="Gruber A."/>
            <person name="Parkinson J."/>
            <person name="Shirley M."/>
            <person name="Wan K.L."/>
            <person name="Berriman M."/>
            <person name="Tomley F."/>
            <person name="Pain A."/>
        </authorList>
    </citation>
    <scope>NUCLEOTIDE SEQUENCE</scope>
    <source>
        <strain evidence="2">Houghton</strain>
    </source>
</reference>
<evidence type="ECO:0000313" key="2">
    <source>
        <dbReference type="EMBL" id="CDI82857.1"/>
    </source>
</evidence>
<sequence>MFAAYDLTRHSEASKVPLVALERLSTPITENYIKANYNKQKIGVTFKREQNTVINCIESLSDEEKQNFERELQQNGSYKLSCSSESSSNCSSNSSSSSSSMKEFIITRDMVSFSSAVRTVCERRYTPSVIEPSFGLGRILYCTLEHAFASREVYNQEERVYLRIPAIIAPIKVVLLPLSNNPTLIPMLQQVQQLLQQVQQHQQIVFKTDTSGVSIGRRYARADEIGIPFAITIDFESVEDKQITLRDRDSMQQVRMPAADTPQILSKLCMQTLLWGDLIKIYPIVSVDEQD</sequence>
<dbReference type="RefSeq" id="XP_013247901.1">
    <property type="nucleotide sequence ID" value="XM_013392447.1"/>
</dbReference>